<keyword evidence="2" id="KW-1185">Reference proteome</keyword>
<sequence length="93" mass="10315">MSLLSDLTAELESNLIDRHGPMLPSRVLWKVLGYSSPAAWRQSISRRTVPIAIFQVEGRSGYFALSRDVARWMAAQRMNAPLADGKQGKSLGK</sequence>
<dbReference type="RefSeq" id="WP_390280000.1">
    <property type="nucleotide sequence ID" value="NZ_JBHRYH010000025.1"/>
</dbReference>
<comment type="caution">
    <text evidence="1">The sequence shown here is derived from an EMBL/GenBank/DDBJ whole genome shotgun (WGS) entry which is preliminary data.</text>
</comment>
<evidence type="ECO:0000313" key="2">
    <source>
        <dbReference type="Proteomes" id="UP001595636"/>
    </source>
</evidence>
<protein>
    <recommendedName>
        <fullName evidence="3">DNA-binding protein</fullName>
    </recommendedName>
</protein>
<dbReference type="EMBL" id="JBHRYH010000025">
    <property type="protein sequence ID" value="MFC3626898.1"/>
    <property type="molecule type" value="Genomic_DNA"/>
</dbReference>
<gene>
    <name evidence="1" type="ORF">ACFOKJ_12280</name>
</gene>
<dbReference type="Proteomes" id="UP001595636">
    <property type="component" value="Unassembled WGS sequence"/>
</dbReference>
<reference evidence="2" key="1">
    <citation type="journal article" date="2019" name="Int. J. Syst. Evol. Microbiol.">
        <title>The Global Catalogue of Microorganisms (GCM) 10K type strain sequencing project: providing services to taxonomists for standard genome sequencing and annotation.</title>
        <authorList>
            <consortium name="The Broad Institute Genomics Platform"/>
            <consortium name="The Broad Institute Genome Sequencing Center for Infectious Disease"/>
            <person name="Wu L."/>
            <person name="Ma J."/>
        </authorList>
    </citation>
    <scope>NUCLEOTIDE SEQUENCE [LARGE SCALE GENOMIC DNA]</scope>
    <source>
        <strain evidence="2">KCTC 42195</strain>
    </source>
</reference>
<name>A0ABV7TW12_9NEIS</name>
<proteinExistence type="predicted"/>
<organism evidence="1 2">
    <name type="scientific">Vogesella amnigena</name>
    <dbReference type="NCBI Taxonomy" id="1507449"/>
    <lineage>
        <taxon>Bacteria</taxon>
        <taxon>Pseudomonadati</taxon>
        <taxon>Pseudomonadota</taxon>
        <taxon>Betaproteobacteria</taxon>
        <taxon>Neisseriales</taxon>
        <taxon>Chromobacteriaceae</taxon>
        <taxon>Vogesella</taxon>
    </lineage>
</organism>
<evidence type="ECO:0000313" key="1">
    <source>
        <dbReference type="EMBL" id="MFC3626898.1"/>
    </source>
</evidence>
<accession>A0ABV7TW12</accession>
<evidence type="ECO:0008006" key="3">
    <source>
        <dbReference type="Google" id="ProtNLM"/>
    </source>
</evidence>